<feature type="domain" description="B5" evidence="15">
    <location>
        <begin position="299"/>
        <end position="375"/>
    </location>
</feature>
<keyword evidence="7 13" id="KW-0547">Nucleotide-binding</keyword>
<dbReference type="InterPro" id="IPR045060">
    <property type="entry name" value="Phe-tRNA-ligase_IIc_bsu"/>
</dbReference>
<evidence type="ECO:0000313" key="17">
    <source>
        <dbReference type="Proteomes" id="UP000034581"/>
    </source>
</evidence>
<dbReference type="SUPFAM" id="SSF46955">
    <property type="entry name" value="Putative DNA-binding domain"/>
    <property type="match status" value="2"/>
</dbReference>
<dbReference type="InterPro" id="IPR020825">
    <property type="entry name" value="Phe-tRNA_synthase-like_B3/B4"/>
</dbReference>
<dbReference type="Pfam" id="PF03147">
    <property type="entry name" value="FDX-ACB"/>
    <property type="match status" value="1"/>
</dbReference>
<dbReference type="FunFam" id="3.30.56.10:FF:000002">
    <property type="entry name" value="Phenylalanine--tRNA ligase beta subunit"/>
    <property type="match status" value="1"/>
</dbReference>
<feature type="binding site" evidence="13">
    <location>
        <position position="363"/>
    </location>
    <ligand>
        <name>Mg(2+)</name>
        <dbReference type="ChEBI" id="CHEBI:18420"/>
        <note>shared with alpha subunit</note>
    </ligand>
</feature>
<dbReference type="SUPFAM" id="SSF55681">
    <property type="entry name" value="Class II aaRS and biotin synthetases"/>
    <property type="match status" value="1"/>
</dbReference>
<sequence length="708" mass="81933">MKLSLNWIGQFVDIDKRKAEELAQRVSVSLTEVEKIENFRGVDVVMEIENKALTHRPDCFSHIGIAREIACIERLNFKNPLEKLNKKKLTFPKKTLPLQVTLKEDNLCKRYTAVILKDIHINPSPLWLQERLLACGVKPINNVVDVTNFVMLELGQPLHAFDYEKIKEKGNTREIIVRLARRNERITTLDGIQRELKKDMIVIADLEKAIGIAGIMGGANTEISEDTKTIVIESANFNEYSIRRTGKITGLHTEATLRFEKGQDPNLTYPAIVYVIQLLEKYAKAKLVSSIIDIYPQKTKQKSVVINTQKITRRIGTEIKDTEIKKILKRLEFEIVEEKDDQLKLAVPSFRNDIEIEEDFVEEIARIYGYDKITPQLPTRAINPVTEDLERKNSNNILSILSFLGLHEIYSYSFVSEYLYRKAQLDHQKMLTIKNPISPELRYVRDSIIPSVLEKAEVNCRNFEEFGIFEIGKEIHSLSLKKLPEEKKKISGIYYSKNQNETFYKVKGIVETLLNHLDITNYQFVLQENPQPFLDPNKSAQIKLLIYNTTGNLYKSKVQMAKEKPTEIILGYLGNLNKEVRNNFSMNGCATVFDLDFESLLVNIPEKNRYHPLSRYPSLFEDLSFIVSGNLPVETLRQKIDEVDEQISNVTLKERPFYSVKFGNNKKSVTFTIEYRNSKKTLNNTETQFIRHKIIQTLKKEYQAQIRE</sequence>
<dbReference type="InterPro" id="IPR005121">
    <property type="entry name" value="Fdx_antiC-bd"/>
</dbReference>
<comment type="caution">
    <text evidence="16">The sequence shown here is derived from an EMBL/GenBank/DDBJ whole genome shotgun (WGS) entry which is preliminary data.</text>
</comment>
<evidence type="ECO:0000256" key="9">
    <source>
        <dbReference type="ARBA" id="ARBA00022842"/>
    </source>
</evidence>
<dbReference type="GO" id="GO:0006432">
    <property type="term" value="P:phenylalanyl-tRNA aminoacylation"/>
    <property type="evidence" value="ECO:0007669"/>
    <property type="project" value="UniProtKB-UniRule"/>
</dbReference>
<keyword evidence="8 13" id="KW-0067">ATP-binding</keyword>
<dbReference type="Gene3D" id="3.30.70.380">
    <property type="entry name" value="Ferrodoxin-fold anticodon-binding domain"/>
    <property type="match status" value="1"/>
</dbReference>
<dbReference type="InterPro" id="IPR004532">
    <property type="entry name" value="Phe-tRNA-ligase_IIc_bsu_bact"/>
</dbReference>
<dbReference type="STRING" id="1618350.UR67_C0002G0099"/>
<evidence type="ECO:0000256" key="8">
    <source>
        <dbReference type="ARBA" id="ARBA00022840"/>
    </source>
</evidence>
<evidence type="ECO:0000313" key="16">
    <source>
        <dbReference type="EMBL" id="KKP69979.1"/>
    </source>
</evidence>
<evidence type="ECO:0000256" key="12">
    <source>
        <dbReference type="ARBA" id="ARBA00049255"/>
    </source>
</evidence>
<evidence type="ECO:0000256" key="2">
    <source>
        <dbReference type="ARBA" id="ARBA00008653"/>
    </source>
</evidence>
<dbReference type="InterPro" id="IPR005147">
    <property type="entry name" value="tRNA_synthase_B5-dom"/>
</dbReference>
<keyword evidence="5 13" id="KW-0436">Ligase</keyword>
<dbReference type="InterPro" id="IPR041616">
    <property type="entry name" value="PheRS_beta_core"/>
</dbReference>
<dbReference type="InterPro" id="IPR009061">
    <property type="entry name" value="DNA-bd_dom_put_sf"/>
</dbReference>
<evidence type="ECO:0000256" key="7">
    <source>
        <dbReference type="ARBA" id="ARBA00022741"/>
    </source>
</evidence>
<dbReference type="SUPFAM" id="SSF54991">
    <property type="entry name" value="Anticodon-binding domain of PheRS"/>
    <property type="match status" value="1"/>
</dbReference>
<evidence type="ECO:0000256" key="10">
    <source>
        <dbReference type="ARBA" id="ARBA00022917"/>
    </source>
</evidence>
<dbReference type="InterPro" id="IPR036690">
    <property type="entry name" value="Fdx_antiC-bd_sf"/>
</dbReference>
<keyword evidence="9 13" id="KW-0460">Magnesium</keyword>
<gene>
    <name evidence="13" type="primary">pheT</name>
    <name evidence="16" type="ORF">UR67_C0002G0099</name>
</gene>
<evidence type="ECO:0000256" key="13">
    <source>
        <dbReference type="HAMAP-Rule" id="MF_00283"/>
    </source>
</evidence>
<evidence type="ECO:0000256" key="4">
    <source>
        <dbReference type="ARBA" id="ARBA00022490"/>
    </source>
</evidence>
<dbReference type="SMART" id="SM00874">
    <property type="entry name" value="B5"/>
    <property type="match status" value="1"/>
</dbReference>
<dbReference type="AlphaFoldDB" id="A0A0G0BKF0"/>
<dbReference type="Gene3D" id="3.30.56.10">
    <property type="match status" value="2"/>
</dbReference>
<evidence type="ECO:0000259" key="14">
    <source>
        <dbReference type="PROSITE" id="PS51447"/>
    </source>
</evidence>
<dbReference type="SMART" id="SM00896">
    <property type="entry name" value="FDX-ACB"/>
    <property type="match status" value="1"/>
</dbReference>
<keyword evidence="4 13" id="KW-0963">Cytoplasm</keyword>
<dbReference type="SUPFAM" id="SSF56037">
    <property type="entry name" value="PheT/TilS domain"/>
    <property type="match status" value="1"/>
</dbReference>
<keyword evidence="10 13" id="KW-0648">Protein biosynthesis</keyword>
<feature type="binding site" evidence="13">
    <location>
        <position position="359"/>
    </location>
    <ligand>
        <name>Mg(2+)</name>
        <dbReference type="ChEBI" id="CHEBI:18420"/>
        <note>shared with alpha subunit</note>
    </ligand>
</feature>
<dbReference type="HAMAP" id="MF_00283">
    <property type="entry name" value="Phe_tRNA_synth_beta1"/>
    <property type="match status" value="1"/>
</dbReference>
<dbReference type="SMART" id="SM00873">
    <property type="entry name" value="B3_4"/>
    <property type="match status" value="1"/>
</dbReference>
<dbReference type="Gene3D" id="3.30.930.10">
    <property type="entry name" value="Bira Bifunctional Protein, Domain 2"/>
    <property type="match status" value="1"/>
</dbReference>
<organism evidence="16 17">
    <name type="scientific">candidate division CPR3 bacterium GW2011_GWF2_35_18</name>
    <dbReference type="NCBI Taxonomy" id="1618350"/>
    <lineage>
        <taxon>Bacteria</taxon>
        <taxon>Bacteria division CPR3</taxon>
    </lineage>
</organism>
<feature type="domain" description="FDX-ACB" evidence="14">
    <location>
        <begin position="614"/>
        <end position="707"/>
    </location>
</feature>
<proteinExistence type="inferred from homology"/>
<evidence type="ECO:0000256" key="11">
    <source>
        <dbReference type="ARBA" id="ARBA00023146"/>
    </source>
</evidence>
<reference evidence="16 17" key="1">
    <citation type="journal article" date="2015" name="Nature">
        <title>rRNA introns, odd ribosomes, and small enigmatic genomes across a large radiation of phyla.</title>
        <authorList>
            <person name="Brown C.T."/>
            <person name="Hug L.A."/>
            <person name="Thomas B.C."/>
            <person name="Sharon I."/>
            <person name="Castelle C.J."/>
            <person name="Singh A."/>
            <person name="Wilkins M.J."/>
            <person name="Williams K.H."/>
            <person name="Banfield J.F."/>
        </authorList>
    </citation>
    <scope>NUCLEOTIDE SEQUENCE [LARGE SCALE GENOMIC DNA]</scope>
</reference>
<name>A0A0G0BKF0_UNCC3</name>
<dbReference type="InterPro" id="IPR045864">
    <property type="entry name" value="aa-tRNA-synth_II/BPL/LPL"/>
</dbReference>
<dbReference type="GO" id="GO:0009328">
    <property type="term" value="C:phenylalanine-tRNA ligase complex"/>
    <property type="evidence" value="ECO:0007669"/>
    <property type="project" value="TreeGrafter"/>
</dbReference>
<dbReference type="Proteomes" id="UP000034581">
    <property type="component" value="Unassembled WGS sequence"/>
</dbReference>
<dbReference type="Pfam" id="PF03484">
    <property type="entry name" value="B5"/>
    <property type="match status" value="1"/>
</dbReference>
<dbReference type="Pfam" id="PF03483">
    <property type="entry name" value="B3_4"/>
    <property type="match status" value="1"/>
</dbReference>
<dbReference type="InterPro" id="IPR005146">
    <property type="entry name" value="B3/B4_tRNA-bd"/>
</dbReference>
<feature type="binding site" evidence="13">
    <location>
        <position position="362"/>
    </location>
    <ligand>
        <name>Mg(2+)</name>
        <dbReference type="ChEBI" id="CHEBI:18420"/>
        <note>shared with alpha subunit</note>
    </ligand>
</feature>
<dbReference type="PROSITE" id="PS51447">
    <property type="entry name" value="FDX_ACB"/>
    <property type="match status" value="1"/>
</dbReference>
<dbReference type="PANTHER" id="PTHR10947:SF0">
    <property type="entry name" value="PHENYLALANINE--TRNA LIGASE BETA SUBUNIT"/>
    <property type="match status" value="1"/>
</dbReference>
<dbReference type="GO" id="GO:0003723">
    <property type="term" value="F:RNA binding"/>
    <property type="evidence" value="ECO:0007669"/>
    <property type="project" value="InterPro"/>
</dbReference>
<dbReference type="PROSITE" id="PS51483">
    <property type="entry name" value="B5"/>
    <property type="match status" value="1"/>
</dbReference>
<evidence type="ECO:0000256" key="5">
    <source>
        <dbReference type="ARBA" id="ARBA00022598"/>
    </source>
</evidence>
<dbReference type="Pfam" id="PF17759">
    <property type="entry name" value="tRNA_synthFbeta"/>
    <property type="match status" value="1"/>
</dbReference>
<dbReference type="PANTHER" id="PTHR10947">
    <property type="entry name" value="PHENYLALANYL-TRNA SYNTHETASE BETA CHAIN AND LEUCINE-RICH REPEAT-CONTAINING PROTEIN 47"/>
    <property type="match status" value="1"/>
</dbReference>
<evidence type="ECO:0000256" key="6">
    <source>
        <dbReference type="ARBA" id="ARBA00022723"/>
    </source>
</evidence>
<comment type="subunit">
    <text evidence="3 13">Tetramer of two alpha and two beta subunits.</text>
</comment>
<keyword evidence="6 13" id="KW-0479">Metal-binding</keyword>
<evidence type="ECO:0000256" key="3">
    <source>
        <dbReference type="ARBA" id="ARBA00011209"/>
    </source>
</evidence>
<comment type="similarity">
    <text evidence="2 13">Belongs to the phenylalanyl-tRNA synthetase beta subunit family. Type 1 subfamily.</text>
</comment>
<keyword evidence="11 13" id="KW-0030">Aminoacyl-tRNA synthetase</keyword>
<comment type="catalytic activity">
    <reaction evidence="12 13">
        <text>tRNA(Phe) + L-phenylalanine + ATP = L-phenylalanyl-tRNA(Phe) + AMP + diphosphate + H(+)</text>
        <dbReference type="Rhea" id="RHEA:19413"/>
        <dbReference type="Rhea" id="RHEA-COMP:9668"/>
        <dbReference type="Rhea" id="RHEA-COMP:9699"/>
        <dbReference type="ChEBI" id="CHEBI:15378"/>
        <dbReference type="ChEBI" id="CHEBI:30616"/>
        <dbReference type="ChEBI" id="CHEBI:33019"/>
        <dbReference type="ChEBI" id="CHEBI:58095"/>
        <dbReference type="ChEBI" id="CHEBI:78442"/>
        <dbReference type="ChEBI" id="CHEBI:78531"/>
        <dbReference type="ChEBI" id="CHEBI:456215"/>
        <dbReference type="EC" id="6.1.1.20"/>
    </reaction>
</comment>
<accession>A0A0G0BKF0</accession>
<dbReference type="GO" id="GO:0004826">
    <property type="term" value="F:phenylalanine-tRNA ligase activity"/>
    <property type="evidence" value="ECO:0007669"/>
    <property type="project" value="UniProtKB-UniRule"/>
</dbReference>
<dbReference type="Gene3D" id="3.50.40.10">
    <property type="entry name" value="Phenylalanyl-trna Synthetase, Chain B, domain 3"/>
    <property type="match status" value="1"/>
</dbReference>
<dbReference type="GO" id="GO:0005524">
    <property type="term" value="F:ATP binding"/>
    <property type="evidence" value="ECO:0007669"/>
    <property type="project" value="UniProtKB-UniRule"/>
</dbReference>
<feature type="binding site" evidence="13">
    <location>
        <position position="353"/>
    </location>
    <ligand>
        <name>Mg(2+)</name>
        <dbReference type="ChEBI" id="CHEBI:18420"/>
        <note>shared with alpha subunit</note>
    </ligand>
</feature>
<comment type="cofactor">
    <cofactor evidence="13">
        <name>Mg(2+)</name>
        <dbReference type="ChEBI" id="CHEBI:18420"/>
    </cofactor>
    <text evidence="13">Binds 2 magnesium ions per tetramer.</text>
</comment>
<dbReference type="PATRIC" id="fig|1618350.3.peg.404"/>
<protein>
    <recommendedName>
        <fullName evidence="13">Phenylalanine--tRNA ligase beta subunit</fullName>
        <ecNumber evidence="13">6.1.1.20</ecNumber>
    </recommendedName>
    <alternativeName>
        <fullName evidence="13">Phenylalanyl-tRNA synthetase beta subunit</fullName>
        <shortName evidence="13">PheRS</shortName>
    </alternativeName>
</protein>
<dbReference type="EC" id="6.1.1.20" evidence="13"/>
<evidence type="ECO:0000256" key="1">
    <source>
        <dbReference type="ARBA" id="ARBA00004496"/>
    </source>
</evidence>
<dbReference type="GO" id="GO:0000287">
    <property type="term" value="F:magnesium ion binding"/>
    <property type="evidence" value="ECO:0007669"/>
    <property type="project" value="UniProtKB-UniRule"/>
</dbReference>
<comment type="subcellular location">
    <subcellularLocation>
        <location evidence="1 13">Cytoplasm</location>
    </subcellularLocation>
</comment>
<dbReference type="NCBIfam" id="TIGR00472">
    <property type="entry name" value="pheT_bact"/>
    <property type="match status" value="1"/>
</dbReference>
<evidence type="ECO:0000259" key="15">
    <source>
        <dbReference type="PROSITE" id="PS51483"/>
    </source>
</evidence>
<dbReference type="EMBL" id="LBQB01000002">
    <property type="protein sequence ID" value="KKP69979.1"/>
    <property type="molecule type" value="Genomic_DNA"/>
</dbReference>